<proteinExistence type="predicted"/>
<keyword evidence="3" id="KW-1185">Reference proteome</keyword>
<dbReference type="AlphaFoldDB" id="A0A1H0VVJ3"/>
<feature type="domain" description="ScoMcrA-like N-terminal head" evidence="1">
    <location>
        <begin position="25"/>
        <end position="105"/>
    </location>
</feature>
<evidence type="ECO:0000313" key="3">
    <source>
        <dbReference type="Proteomes" id="UP000199691"/>
    </source>
</evidence>
<accession>A0A1H0VVJ3</accession>
<organism evidence="2 3">
    <name type="scientific">Lentzea jiangxiensis</name>
    <dbReference type="NCBI Taxonomy" id="641025"/>
    <lineage>
        <taxon>Bacteria</taxon>
        <taxon>Bacillati</taxon>
        <taxon>Actinomycetota</taxon>
        <taxon>Actinomycetes</taxon>
        <taxon>Pseudonocardiales</taxon>
        <taxon>Pseudonocardiaceae</taxon>
        <taxon>Lentzea</taxon>
    </lineage>
</organism>
<dbReference type="EMBL" id="FNIX01000016">
    <property type="protein sequence ID" value="SDP82579.1"/>
    <property type="molecule type" value="Genomic_DNA"/>
</dbReference>
<dbReference type="STRING" id="641025.SAMN05421507_1161"/>
<name>A0A1H0VVJ3_9PSEU</name>
<evidence type="ECO:0000259" key="1">
    <source>
        <dbReference type="Pfam" id="PF26345"/>
    </source>
</evidence>
<dbReference type="InterPro" id="IPR058807">
    <property type="entry name" value="ScoMcrA_N"/>
</dbReference>
<protein>
    <recommendedName>
        <fullName evidence="1">ScoMcrA-like N-terminal head domain-containing protein</fullName>
    </recommendedName>
</protein>
<evidence type="ECO:0000313" key="2">
    <source>
        <dbReference type="EMBL" id="SDP82579.1"/>
    </source>
</evidence>
<dbReference type="Proteomes" id="UP000199691">
    <property type="component" value="Unassembled WGS sequence"/>
</dbReference>
<dbReference type="Pfam" id="PF26345">
    <property type="entry name" value="ScoMcrA_N"/>
    <property type="match status" value="1"/>
</dbReference>
<gene>
    <name evidence="2" type="ORF">SAMN05421507_1161</name>
</gene>
<reference evidence="3" key="1">
    <citation type="submission" date="2016-10" db="EMBL/GenBank/DDBJ databases">
        <authorList>
            <person name="Varghese N."/>
            <person name="Submissions S."/>
        </authorList>
    </citation>
    <scope>NUCLEOTIDE SEQUENCE [LARGE SCALE GENOMIC DNA]</scope>
    <source>
        <strain evidence="3">CGMCC 4.6609</strain>
    </source>
</reference>
<sequence>MPRRSSVPPEMSDRPASLHCVTLSALTREGVLAAIAEFDELGRHAFLKKYKFSKAKSYFLEYEGQLYDSKAIVGSALGLAPADFSGGDATVSRRLMEDDLGFKVRYFPVLDWTRDEILLVCAVVEANGWKQPEGHERDWRIVELSELLQTSAFHQFEDQGPDFRNPAAVGRKAGDIATSHPDYQGATTRGGKLTAQVVREFLARPAELRAEAAQIRARLLGYEPGSVQQQPPPHTPDGNAPKVFDVPVEAHRTTSFRTTVRAAERVAIRREAEMMKRYQQWRRQAGGRVTGKVIYASERTRLRIDLFDLERSELIEAKGSAERDYIRFALGQVLDYARYIDHERRAVLLPKHPGQDMVDLLSSCQVGCIYETSEGNFERA</sequence>